<comment type="caution">
    <text evidence="2">The sequence shown here is derived from an EMBL/GenBank/DDBJ whole genome shotgun (WGS) entry which is preliminary data.</text>
</comment>
<feature type="region of interest" description="Disordered" evidence="1">
    <location>
        <begin position="131"/>
        <end position="157"/>
    </location>
</feature>
<accession>A0AAV7V1J7</accession>
<evidence type="ECO:0000256" key="1">
    <source>
        <dbReference type="SAM" id="MobiDB-lite"/>
    </source>
</evidence>
<keyword evidence="3" id="KW-1185">Reference proteome</keyword>
<sequence>MSDSATRGEKRSCIEELLDTLMLRMDAIDQATASLRAQLAASSEQAVRPKRASAPPKEAFPPSQRGFEGQKKGRKSRMELSEQGQSVSVQAGLNLDNFAAPMTSQDQQATPALVDAIASAMPQVVVGSSQVPKQTAPGSALVPTVNSLPVVPLSSGH</sequence>
<feature type="region of interest" description="Disordered" evidence="1">
    <location>
        <begin position="39"/>
        <end position="87"/>
    </location>
</feature>
<dbReference type="AlphaFoldDB" id="A0AAV7V1J7"/>
<name>A0AAV7V1J7_PLEWA</name>
<dbReference type="Proteomes" id="UP001066276">
    <property type="component" value="Chromosome 2_2"/>
</dbReference>
<reference evidence="2" key="1">
    <citation type="journal article" date="2022" name="bioRxiv">
        <title>Sequencing and chromosome-scale assembly of the giantPleurodeles waltlgenome.</title>
        <authorList>
            <person name="Brown T."/>
            <person name="Elewa A."/>
            <person name="Iarovenko S."/>
            <person name="Subramanian E."/>
            <person name="Araus A.J."/>
            <person name="Petzold A."/>
            <person name="Susuki M."/>
            <person name="Suzuki K.-i.T."/>
            <person name="Hayashi T."/>
            <person name="Toyoda A."/>
            <person name="Oliveira C."/>
            <person name="Osipova E."/>
            <person name="Leigh N.D."/>
            <person name="Simon A."/>
            <person name="Yun M.H."/>
        </authorList>
    </citation>
    <scope>NUCLEOTIDE SEQUENCE</scope>
    <source>
        <strain evidence="2">20211129_DDA</strain>
        <tissue evidence="2">Liver</tissue>
    </source>
</reference>
<protein>
    <submittedName>
        <fullName evidence="2">Uncharacterized protein</fullName>
    </submittedName>
</protein>
<evidence type="ECO:0000313" key="3">
    <source>
        <dbReference type="Proteomes" id="UP001066276"/>
    </source>
</evidence>
<proteinExistence type="predicted"/>
<evidence type="ECO:0000313" key="2">
    <source>
        <dbReference type="EMBL" id="KAJ1194474.1"/>
    </source>
</evidence>
<dbReference type="EMBL" id="JANPWB010000004">
    <property type="protein sequence ID" value="KAJ1194474.1"/>
    <property type="molecule type" value="Genomic_DNA"/>
</dbReference>
<organism evidence="2 3">
    <name type="scientific">Pleurodeles waltl</name>
    <name type="common">Iberian ribbed newt</name>
    <dbReference type="NCBI Taxonomy" id="8319"/>
    <lineage>
        <taxon>Eukaryota</taxon>
        <taxon>Metazoa</taxon>
        <taxon>Chordata</taxon>
        <taxon>Craniata</taxon>
        <taxon>Vertebrata</taxon>
        <taxon>Euteleostomi</taxon>
        <taxon>Amphibia</taxon>
        <taxon>Batrachia</taxon>
        <taxon>Caudata</taxon>
        <taxon>Salamandroidea</taxon>
        <taxon>Salamandridae</taxon>
        <taxon>Pleurodelinae</taxon>
        <taxon>Pleurodeles</taxon>
    </lineage>
</organism>
<feature type="compositionally biased region" description="Basic and acidic residues" evidence="1">
    <location>
        <begin position="68"/>
        <end position="80"/>
    </location>
</feature>
<gene>
    <name evidence="2" type="ORF">NDU88_003762</name>
</gene>